<organism evidence="9 10">
    <name type="scientific">Proteiniborus ethanoligenes</name>
    <dbReference type="NCBI Taxonomy" id="415015"/>
    <lineage>
        <taxon>Bacteria</taxon>
        <taxon>Bacillati</taxon>
        <taxon>Bacillota</taxon>
        <taxon>Clostridia</taxon>
        <taxon>Eubacteriales</taxon>
        <taxon>Proteiniborus</taxon>
    </lineage>
</organism>
<dbReference type="InterPro" id="IPR038770">
    <property type="entry name" value="Na+/solute_symporter_sf"/>
</dbReference>
<proteinExistence type="inferred from homology"/>
<feature type="transmembrane region" description="Helical" evidence="8">
    <location>
        <begin position="227"/>
        <end position="248"/>
    </location>
</feature>
<keyword evidence="10" id="KW-1185">Reference proteome</keyword>
<dbReference type="OrthoDB" id="9798064at2"/>
<feature type="transmembrane region" description="Helical" evidence="8">
    <location>
        <begin position="167"/>
        <end position="186"/>
    </location>
</feature>
<protein>
    <submittedName>
        <fullName evidence="9">Uncharacterized protein</fullName>
    </submittedName>
</protein>
<evidence type="ECO:0000256" key="3">
    <source>
        <dbReference type="ARBA" id="ARBA00022448"/>
    </source>
</evidence>
<dbReference type="Pfam" id="PF03547">
    <property type="entry name" value="Mem_trans"/>
    <property type="match status" value="1"/>
</dbReference>
<reference evidence="9 10" key="1">
    <citation type="submission" date="2016-10" db="EMBL/GenBank/DDBJ databases">
        <authorList>
            <person name="de Groot N.N."/>
        </authorList>
    </citation>
    <scope>NUCLEOTIDE SEQUENCE [LARGE SCALE GENOMIC DNA]</scope>
    <source>
        <strain evidence="9 10">DSM 21650</strain>
    </source>
</reference>
<feature type="transmembrane region" description="Helical" evidence="8">
    <location>
        <begin position="125"/>
        <end position="147"/>
    </location>
</feature>
<evidence type="ECO:0000256" key="7">
    <source>
        <dbReference type="ARBA" id="ARBA00023136"/>
    </source>
</evidence>
<feature type="transmembrane region" description="Helical" evidence="8">
    <location>
        <begin position="96"/>
        <end position="119"/>
    </location>
</feature>
<dbReference type="PANTHER" id="PTHR36838">
    <property type="entry name" value="AUXIN EFFLUX CARRIER FAMILY PROTEIN"/>
    <property type="match status" value="1"/>
</dbReference>
<gene>
    <name evidence="9" type="ORF">SAMN05660462_00092</name>
</gene>
<keyword evidence="3" id="KW-0813">Transport</keyword>
<keyword evidence="6 8" id="KW-1133">Transmembrane helix</keyword>
<evidence type="ECO:0000313" key="10">
    <source>
        <dbReference type="Proteomes" id="UP000198625"/>
    </source>
</evidence>
<evidence type="ECO:0000256" key="4">
    <source>
        <dbReference type="ARBA" id="ARBA00022475"/>
    </source>
</evidence>
<dbReference type="GO" id="GO:0055085">
    <property type="term" value="P:transmembrane transport"/>
    <property type="evidence" value="ECO:0007669"/>
    <property type="project" value="InterPro"/>
</dbReference>
<keyword evidence="7 8" id="KW-0472">Membrane</keyword>
<evidence type="ECO:0000256" key="8">
    <source>
        <dbReference type="SAM" id="Phobius"/>
    </source>
</evidence>
<feature type="transmembrane region" description="Helical" evidence="8">
    <location>
        <begin position="34"/>
        <end position="52"/>
    </location>
</feature>
<evidence type="ECO:0000256" key="5">
    <source>
        <dbReference type="ARBA" id="ARBA00022692"/>
    </source>
</evidence>
<dbReference type="InterPro" id="IPR004776">
    <property type="entry name" value="Mem_transp_PIN-like"/>
</dbReference>
<comment type="subcellular location">
    <subcellularLocation>
        <location evidence="1">Cell membrane</location>
        <topology evidence="1">Multi-pass membrane protein</topology>
    </subcellularLocation>
</comment>
<feature type="transmembrane region" description="Helical" evidence="8">
    <location>
        <begin position="64"/>
        <end position="84"/>
    </location>
</feature>
<keyword evidence="5 8" id="KW-0812">Transmembrane</keyword>
<feature type="transmembrane region" description="Helical" evidence="8">
    <location>
        <begin position="6"/>
        <end position="27"/>
    </location>
</feature>
<name>A0A1H3K2F3_9FIRM</name>
<dbReference type="RefSeq" id="WP_091725707.1">
    <property type="nucleotide sequence ID" value="NZ_FNQE01000001.1"/>
</dbReference>
<sequence>MVAGASSILSILFIITVGFILSKIGWLDNKIGEAFSKIVINISLPSLMIINISKEFSINTFSQYKFGIIIAFTCIIISYFISYIIGKITKINKTKLGIFCALFTFSNTIFIGLPVNIAILGEESIPFVLLYYFANTTLFWTLGLYNIKKATNNHISEVREFHIIKKVFSPPLLGFLIGIGIVLLNIKLPIFLADGLKYIGNLTTPMSMLFIGMIISSLNLKNIKFDLYSYLIVIGKFFINPLMIFLLLKIYDFPALMQNVFILESAMPIMAQIAVVAKHYDNESEYASWLITFTTIASIIIIPFYTLMLI</sequence>
<dbReference type="PANTHER" id="PTHR36838:SF1">
    <property type="entry name" value="SLR1864 PROTEIN"/>
    <property type="match status" value="1"/>
</dbReference>
<dbReference type="GO" id="GO:0005886">
    <property type="term" value="C:plasma membrane"/>
    <property type="evidence" value="ECO:0007669"/>
    <property type="project" value="UniProtKB-SubCell"/>
</dbReference>
<feature type="transmembrane region" description="Helical" evidence="8">
    <location>
        <begin position="289"/>
        <end position="308"/>
    </location>
</feature>
<evidence type="ECO:0000256" key="1">
    <source>
        <dbReference type="ARBA" id="ARBA00004651"/>
    </source>
</evidence>
<comment type="similarity">
    <text evidence="2">Belongs to the auxin efflux carrier (TC 2.A.69) family.</text>
</comment>
<evidence type="ECO:0000256" key="6">
    <source>
        <dbReference type="ARBA" id="ARBA00022989"/>
    </source>
</evidence>
<keyword evidence="4" id="KW-1003">Cell membrane</keyword>
<evidence type="ECO:0000256" key="2">
    <source>
        <dbReference type="ARBA" id="ARBA00010145"/>
    </source>
</evidence>
<feature type="transmembrane region" description="Helical" evidence="8">
    <location>
        <begin position="198"/>
        <end position="220"/>
    </location>
</feature>
<accession>A0A1H3K2F3</accession>
<evidence type="ECO:0000313" key="9">
    <source>
        <dbReference type="EMBL" id="SDY45778.1"/>
    </source>
</evidence>
<dbReference type="EMBL" id="FNQE01000001">
    <property type="protein sequence ID" value="SDY45778.1"/>
    <property type="molecule type" value="Genomic_DNA"/>
</dbReference>
<dbReference type="Proteomes" id="UP000198625">
    <property type="component" value="Unassembled WGS sequence"/>
</dbReference>
<dbReference type="AlphaFoldDB" id="A0A1H3K2F3"/>
<dbReference type="STRING" id="415015.SAMN05660462_00092"/>
<dbReference type="Gene3D" id="1.20.1530.20">
    <property type="match status" value="1"/>
</dbReference>